<keyword evidence="2 5" id="KW-0812">Transmembrane</keyword>
<keyword evidence="3 5" id="KW-1133">Transmembrane helix</keyword>
<evidence type="ECO:0000256" key="1">
    <source>
        <dbReference type="ARBA" id="ARBA00004141"/>
    </source>
</evidence>
<feature type="domain" description="ABC transmembrane type-1" evidence="6">
    <location>
        <begin position="99"/>
        <end position="311"/>
    </location>
</feature>
<protein>
    <submittedName>
        <fullName evidence="7">Dipeptide transport system permease protein DppB</fullName>
    </submittedName>
</protein>
<evidence type="ECO:0000256" key="5">
    <source>
        <dbReference type="RuleBase" id="RU363032"/>
    </source>
</evidence>
<name>A0A6N3CDH6_9CLOT</name>
<evidence type="ECO:0000256" key="4">
    <source>
        <dbReference type="ARBA" id="ARBA00023136"/>
    </source>
</evidence>
<comment type="subcellular location">
    <subcellularLocation>
        <location evidence="5">Cell membrane</location>
        <topology evidence="5">Multi-pass membrane protein</topology>
    </subcellularLocation>
    <subcellularLocation>
        <location evidence="1">Membrane</location>
        <topology evidence="1">Multi-pass membrane protein</topology>
    </subcellularLocation>
</comment>
<proteinExistence type="inferred from homology"/>
<dbReference type="CDD" id="cd06261">
    <property type="entry name" value="TM_PBP2"/>
    <property type="match status" value="1"/>
</dbReference>
<keyword evidence="4 5" id="KW-0472">Membrane</keyword>
<dbReference type="PANTHER" id="PTHR43376:SF1">
    <property type="entry name" value="OLIGOPEPTIDE TRANSPORT SYSTEM PERMEASE PROTEIN"/>
    <property type="match status" value="1"/>
</dbReference>
<dbReference type="PANTHER" id="PTHR43376">
    <property type="entry name" value="OLIGOPEPTIDE TRANSPORT SYSTEM PERMEASE PROTEIN"/>
    <property type="match status" value="1"/>
</dbReference>
<dbReference type="GO" id="GO:0005886">
    <property type="term" value="C:plasma membrane"/>
    <property type="evidence" value="ECO:0007669"/>
    <property type="project" value="UniProtKB-SubCell"/>
</dbReference>
<evidence type="ECO:0000259" key="6">
    <source>
        <dbReference type="PROSITE" id="PS50928"/>
    </source>
</evidence>
<sequence length="328" mass="36497">MKKKILMLLLTVLFAVIATFLIIELMPGDPVEVLAREMVSTQGIPYDEAYNRAVMQMNYNPDMSLVEKIVSFCKGLFDGELGQSLKYKTDVKDIVLSALPWTLLVTGISTILAFVVGISLGMVTAWKNSKKLNLLLDTSASILGAIPEYIIGFFLIMIFAVNLKMFPTKGAYSTMVEVGFNWGFISSVAKHAFLPIMAFFMVNVVNWIVNMRSTAVGILSEDYIQYARARGISNKNIIFKYVGRNAMLPMITSLATTFGLLVGGSPLIENLFSYPGVGYYLNNATANRDVTLMQGMFFIIIITVILCNFLVELLYGFIDPRLKRKGRS</sequence>
<dbReference type="GO" id="GO:0055085">
    <property type="term" value="P:transmembrane transport"/>
    <property type="evidence" value="ECO:0007669"/>
    <property type="project" value="InterPro"/>
</dbReference>
<evidence type="ECO:0000313" key="7">
    <source>
        <dbReference type="EMBL" id="VYU11173.1"/>
    </source>
</evidence>
<gene>
    <name evidence="7" type="primary">dppB_2</name>
    <name evidence="7" type="ORF">CPLFYP93_01411</name>
</gene>
<accession>A0A6N3CDH6</accession>
<feature type="transmembrane region" description="Helical" evidence="5">
    <location>
        <begin position="180"/>
        <end position="202"/>
    </location>
</feature>
<dbReference type="Pfam" id="PF00528">
    <property type="entry name" value="BPD_transp_1"/>
    <property type="match status" value="1"/>
</dbReference>
<feature type="transmembrane region" description="Helical" evidence="5">
    <location>
        <begin position="296"/>
        <end position="318"/>
    </location>
</feature>
<dbReference type="InterPro" id="IPR000515">
    <property type="entry name" value="MetI-like"/>
</dbReference>
<dbReference type="AlphaFoldDB" id="A0A6N3CDH6"/>
<comment type="similarity">
    <text evidence="5">Belongs to the binding-protein-dependent transport system permease family.</text>
</comment>
<feature type="transmembrane region" description="Helical" evidence="5">
    <location>
        <begin position="134"/>
        <end position="160"/>
    </location>
</feature>
<feature type="transmembrane region" description="Helical" evidence="5">
    <location>
        <begin position="246"/>
        <end position="268"/>
    </location>
</feature>
<keyword evidence="5" id="KW-0813">Transport</keyword>
<dbReference type="SUPFAM" id="SSF161098">
    <property type="entry name" value="MetI-like"/>
    <property type="match status" value="1"/>
</dbReference>
<dbReference type="Gene3D" id="1.10.3720.10">
    <property type="entry name" value="MetI-like"/>
    <property type="match status" value="1"/>
</dbReference>
<organism evidence="7">
    <name type="scientific">Clostridium paraputrificum</name>
    <dbReference type="NCBI Taxonomy" id="29363"/>
    <lineage>
        <taxon>Bacteria</taxon>
        <taxon>Bacillati</taxon>
        <taxon>Bacillota</taxon>
        <taxon>Clostridia</taxon>
        <taxon>Eubacteriales</taxon>
        <taxon>Clostridiaceae</taxon>
        <taxon>Clostridium</taxon>
    </lineage>
</organism>
<feature type="transmembrane region" description="Helical" evidence="5">
    <location>
        <begin position="98"/>
        <end position="122"/>
    </location>
</feature>
<dbReference type="EMBL" id="CACRTV010000041">
    <property type="protein sequence ID" value="VYU11173.1"/>
    <property type="molecule type" value="Genomic_DNA"/>
</dbReference>
<dbReference type="RefSeq" id="WP_421757222.1">
    <property type="nucleotide sequence ID" value="NZ_CACRTV010000041.1"/>
</dbReference>
<evidence type="ECO:0000256" key="3">
    <source>
        <dbReference type="ARBA" id="ARBA00022989"/>
    </source>
</evidence>
<reference evidence="7" key="1">
    <citation type="submission" date="2019-11" db="EMBL/GenBank/DDBJ databases">
        <authorList>
            <person name="Feng L."/>
        </authorList>
    </citation>
    <scope>NUCLEOTIDE SEQUENCE</scope>
    <source>
        <strain evidence="7">CParaputrificumLFYP93</strain>
    </source>
</reference>
<dbReference type="PROSITE" id="PS50928">
    <property type="entry name" value="ABC_TM1"/>
    <property type="match status" value="1"/>
</dbReference>
<dbReference type="InterPro" id="IPR035906">
    <property type="entry name" value="MetI-like_sf"/>
</dbReference>
<evidence type="ECO:0000256" key="2">
    <source>
        <dbReference type="ARBA" id="ARBA00022692"/>
    </source>
</evidence>